<dbReference type="AlphaFoldDB" id="A0ABD2BRK3"/>
<feature type="region of interest" description="Disordered" evidence="1">
    <location>
        <begin position="127"/>
        <end position="153"/>
    </location>
</feature>
<feature type="region of interest" description="Disordered" evidence="1">
    <location>
        <begin position="49"/>
        <end position="87"/>
    </location>
</feature>
<gene>
    <name evidence="2" type="ORF">V1478_003043</name>
</gene>
<comment type="caution">
    <text evidence="2">The sequence shown here is derived from an EMBL/GenBank/DDBJ whole genome shotgun (WGS) entry which is preliminary data.</text>
</comment>
<reference evidence="2 3" key="1">
    <citation type="journal article" date="2024" name="Ann. Entomol. Soc. Am.">
        <title>Genomic analyses of the southern and eastern yellowjacket wasps (Hymenoptera: Vespidae) reveal evolutionary signatures of social life.</title>
        <authorList>
            <person name="Catto M.A."/>
            <person name="Caine P.B."/>
            <person name="Orr S.E."/>
            <person name="Hunt B.G."/>
            <person name="Goodisman M.A.D."/>
        </authorList>
    </citation>
    <scope>NUCLEOTIDE SEQUENCE [LARGE SCALE GENOMIC DNA]</scope>
    <source>
        <strain evidence="2">233</strain>
        <tissue evidence="2">Head and thorax</tissue>
    </source>
</reference>
<evidence type="ECO:0000313" key="3">
    <source>
        <dbReference type="Proteomes" id="UP001607302"/>
    </source>
</evidence>
<dbReference type="Proteomes" id="UP001607302">
    <property type="component" value="Unassembled WGS sequence"/>
</dbReference>
<feature type="region of interest" description="Disordered" evidence="1">
    <location>
        <begin position="1"/>
        <end position="36"/>
    </location>
</feature>
<protein>
    <submittedName>
        <fullName evidence="2">Uncharacterized protein</fullName>
    </submittedName>
</protein>
<name>A0ABD2BRK3_VESSQ</name>
<evidence type="ECO:0000313" key="2">
    <source>
        <dbReference type="EMBL" id="KAL2735403.1"/>
    </source>
</evidence>
<organism evidence="2 3">
    <name type="scientific">Vespula squamosa</name>
    <name type="common">Southern yellow jacket</name>
    <name type="synonym">Wasp</name>
    <dbReference type="NCBI Taxonomy" id="30214"/>
    <lineage>
        <taxon>Eukaryota</taxon>
        <taxon>Metazoa</taxon>
        <taxon>Ecdysozoa</taxon>
        <taxon>Arthropoda</taxon>
        <taxon>Hexapoda</taxon>
        <taxon>Insecta</taxon>
        <taxon>Pterygota</taxon>
        <taxon>Neoptera</taxon>
        <taxon>Endopterygota</taxon>
        <taxon>Hymenoptera</taxon>
        <taxon>Apocrita</taxon>
        <taxon>Aculeata</taxon>
        <taxon>Vespoidea</taxon>
        <taxon>Vespidae</taxon>
        <taxon>Vespinae</taxon>
        <taxon>Vespula</taxon>
    </lineage>
</organism>
<keyword evidence="3" id="KW-1185">Reference proteome</keyword>
<feature type="compositionally biased region" description="Basic and acidic residues" evidence="1">
    <location>
        <begin position="138"/>
        <end position="149"/>
    </location>
</feature>
<evidence type="ECO:0000256" key="1">
    <source>
        <dbReference type="SAM" id="MobiDB-lite"/>
    </source>
</evidence>
<sequence>MAVSRHPPNDVGNSSLKRKRLSRSTLPAETGKSPNKATVVLTMAAMAFRPPSCSFTREPEEPPGRDIKENRFHGKQNPEKEKRRKVSKRVVLQGRGGEGCGGLKEKKTQTTAADIKNVSCGNLTTVEGRQGHRRRRHQADESTERRDAEGYGGCSGTLGTAAIKPTLSLLPDSREISLRIIIPSEIKGLKFRLVPRGAAVLPNNMTSTHNNTLCNVPKCMILVRVQT</sequence>
<dbReference type="EMBL" id="JAUDFV010000064">
    <property type="protein sequence ID" value="KAL2735403.1"/>
    <property type="molecule type" value="Genomic_DNA"/>
</dbReference>
<feature type="compositionally biased region" description="Basic and acidic residues" evidence="1">
    <location>
        <begin position="57"/>
        <end position="81"/>
    </location>
</feature>
<proteinExistence type="predicted"/>
<accession>A0ABD2BRK3</accession>